<comment type="similarity">
    <text evidence="1">Belongs to the sigma-70 factor family. ECF subfamily.</text>
</comment>
<evidence type="ECO:0000256" key="3">
    <source>
        <dbReference type="ARBA" id="ARBA00023082"/>
    </source>
</evidence>
<feature type="domain" description="RNA polymerase sigma-70 ECF-like HTH" evidence="5">
    <location>
        <begin position="8"/>
        <end position="185"/>
    </location>
</feature>
<dbReference type="SUPFAM" id="SSF88946">
    <property type="entry name" value="Sigma2 domain of RNA polymerase sigma factors"/>
    <property type="match status" value="1"/>
</dbReference>
<evidence type="ECO:0000259" key="5">
    <source>
        <dbReference type="Pfam" id="PF07638"/>
    </source>
</evidence>
<dbReference type="GO" id="GO:0006352">
    <property type="term" value="P:DNA-templated transcription initiation"/>
    <property type="evidence" value="ECO:0007669"/>
    <property type="project" value="InterPro"/>
</dbReference>
<keyword evidence="3" id="KW-0731">Sigma factor</keyword>
<proteinExistence type="inferred from homology"/>
<dbReference type="InterPro" id="IPR011517">
    <property type="entry name" value="RNA_pol_sigma70_ECF-like"/>
</dbReference>
<dbReference type="InterPro" id="IPR036388">
    <property type="entry name" value="WH-like_DNA-bd_sf"/>
</dbReference>
<dbReference type="GO" id="GO:0016987">
    <property type="term" value="F:sigma factor activity"/>
    <property type="evidence" value="ECO:0007669"/>
    <property type="project" value="UniProtKB-KW"/>
</dbReference>
<dbReference type="EMBL" id="FLTS01000001">
    <property type="protein sequence ID" value="SBV37639.1"/>
    <property type="molecule type" value="Genomic_DNA"/>
</dbReference>
<keyword evidence="2" id="KW-0805">Transcription regulation</keyword>
<dbReference type="PANTHER" id="PTHR43133:SF39">
    <property type="entry name" value="SIMILAR TO RNA POLYMERASE SIGMA-E FACTOR"/>
    <property type="match status" value="1"/>
</dbReference>
<evidence type="ECO:0000256" key="4">
    <source>
        <dbReference type="ARBA" id="ARBA00023163"/>
    </source>
</evidence>
<dbReference type="InterPro" id="IPR014284">
    <property type="entry name" value="RNA_pol_sigma-70_dom"/>
</dbReference>
<gene>
    <name evidence="6" type="ORF">STPYR_12582</name>
</gene>
<organism evidence="6">
    <name type="scientific">uncultured Stenotrophomonas sp</name>
    <dbReference type="NCBI Taxonomy" id="165438"/>
    <lineage>
        <taxon>Bacteria</taxon>
        <taxon>Pseudomonadati</taxon>
        <taxon>Pseudomonadota</taxon>
        <taxon>Gammaproteobacteria</taxon>
        <taxon>Lysobacterales</taxon>
        <taxon>Lysobacteraceae</taxon>
        <taxon>Stenotrophomonas</taxon>
        <taxon>environmental samples</taxon>
    </lineage>
</organism>
<dbReference type="SUPFAM" id="SSF88659">
    <property type="entry name" value="Sigma3 and sigma4 domains of RNA polymerase sigma factors"/>
    <property type="match status" value="1"/>
</dbReference>
<sequence length="187" mass="20910">METQPPSADITGLIRRWQHGDREASAVLAEEVYQELHGIAVRRLAHGGQAGLQATELLHEAWIRLSANRHPFQSRAHFYAVAALKMRCLLVDLARMQASQKRGGELRPLTLTVTLLDPSPQPEDLQLMAEAFDQLTQMDERKAQAFALNELAGFSVAETAELLEVSPATLQRDLRFTRAWLATRLSC</sequence>
<dbReference type="PANTHER" id="PTHR43133">
    <property type="entry name" value="RNA POLYMERASE ECF-TYPE SIGMA FACTO"/>
    <property type="match status" value="1"/>
</dbReference>
<dbReference type="AlphaFoldDB" id="A0A1Y5Q5S2"/>
<dbReference type="InterPro" id="IPR039425">
    <property type="entry name" value="RNA_pol_sigma-70-like"/>
</dbReference>
<dbReference type="NCBIfam" id="TIGR02999">
    <property type="entry name" value="Sig-70_X6"/>
    <property type="match status" value="1"/>
</dbReference>
<keyword evidence="4" id="KW-0804">Transcription</keyword>
<accession>A0A1Y5Q5S2</accession>
<dbReference type="Pfam" id="PF07638">
    <property type="entry name" value="Sigma70_ECF"/>
    <property type="match status" value="1"/>
</dbReference>
<evidence type="ECO:0000256" key="2">
    <source>
        <dbReference type="ARBA" id="ARBA00023015"/>
    </source>
</evidence>
<dbReference type="Gene3D" id="1.10.10.10">
    <property type="entry name" value="Winged helix-like DNA-binding domain superfamily/Winged helix DNA-binding domain"/>
    <property type="match status" value="1"/>
</dbReference>
<evidence type="ECO:0000256" key="1">
    <source>
        <dbReference type="ARBA" id="ARBA00010641"/>
    </source>
</evidence>
<reference evidence="6" key="1">
    <citation type="submission" date="2016-03" db="EMBL/GenBank/DDBJ databases">
        <authorList>
            <person name="Ploux O."/>
        </authorList>
    </citation>
    <scope>NUCLEOTIDE SEQUENCE</scope>
    <source>
        <strain evidence="6">UC10</strain>
    </source>
</reference>
<evidence type="ECO:0000313" key="6">
    <source>
        <dbReference type="EMBL" id="SBV37639.1"/>
    </source>
</evidence>
<name>A0A1Y5Q5S2_9GAMM</name>
<dbReference type="InterPro" id="IPR013325">
    <property type="entry name" value="RNA_pol_sigma_r2"/>
</dbReference>
<dbReference type="InterPro" id="IPR013324">
    <property type="entry name" value="RNA_pol_sigma_r3/r4-like"/>
</dbReference>
<protein>
    <submittedName>
        <fullName evidence="6">RNA polymerase, sigma subunit, ECF family</fullName>
    </submittedName>
</protein>
<dbReference type="InterPro" id="IPR053812">
    <property type="entry name" value="HTH_Sigma70_ECF-like"/>
</dbReference>
<dbReference type="NCBIfam" id="TIGR02937">
    <property type="entry name" value="sigma70-ECF"/>
    <property type="match status" value="1"/>
</dbReference>
<dbReference type="Gene3D" id="1.10.1740.10">
    <property type="match status" value="1"/>
</dbReference>